<dbReference type="InterPro" id="IPR012967">
    <property type="entry name" value="COMT_dimerisation"/>
</dbReference>
<dbReference type="Gene3D" id="3.40.50.150">
    <property type="entry name" value="Vaccinia Virus protein VP39"/>
    <property type="match status" value="1"/>
</dbReference>
<dbReference type="GO" id="GO:0046983">
    <property type="term" value="F:protein dimerization activity"/>
    <property type="evidence" value="ECO:0007669"/>
    <property type="project" value="InterPro"/>
</dbReference>
<dbReference type="InterPro" id="IPR001077">
    <property type="entry name" value="COMT_C"/>
</dbReference>
<protein>
    <submittedName>
        <fullName evidence="6">Uncharacterized protein</fullName>
    </submittedName>
</protein>
<comment type="caution">
    <text evidence="6">The sequence shown here is derived from an EMBL/GenBank/DDBJ whole genome shotgun (WGS) entry which is preliminary data.</text>
</comment>
<dbReference type="Pfam" id="PF00891">
    <property type="entry name" value="Methyltransf_2"/>
    <property type="match status" value="1"/>
</dbReference>
<sequence length="471" mass="52197">MQVYTPKLARVEYTIFSAAGLTWRRPATTPEATLIKELVHSFIHDVSGRYLLSKATYCDRLILSFTMLQSLMTIEAALRTVLREFDQPDNAALLASLRRVDQGGDIRVTSAANNIIDLANKVIQTLEPAHLALADHLFAYQNTQCLAGAVKLRIADHLSDGSLKLEQLATASKARPDRLRQILRLLANNGIFHYDSATDTVRNNEASEMLQQSHWTQWHRWASVCGHEFYEMARGLPQSLDEEAARSPAQIHYDTDESMFSFLESNGAMVRLRGCMGATAMAQTPGMVSAYPWGELEGTTLIDLGGGDGSLIAALLRAFPDIRGGVFDTHRVLPFLQEAFHSPAGKYADVGSRISSENLIAGDFLTEVVPAEAYVMRWCLHDWNDEQARKILENIRKSIIKGPVSRLVVLESVLADGDINVMVTAEHGQERTESDWRRLASSSGWEVARIAPLPGAWPSAIDLRPGITCQR</sequence>
<name>D4B3Q9_ARTBC</name>
<reference evidence="7" key="1">
    <citation type="journal article" date="2011" name="Genome Biol.">
        <title>Comparative and functional genomics provide insights into the pathogenicity of dermatophytic fungi.</title>
        <authorList>
            <person name="Burmester A."/>
            <person name="Shelest E."/>
            <person name="Gloeckner G."/>
            <person name="Heddergott C."/>
            <person name="Schindler S."/>
            <person name="Staib P."/>
            <person name="Heidel A."/>
            <person name="Felder M."/>
            <person name="Petzold A."/>
            <person name="Szafranski K."/>
            <person name="Feuermann M."/>
            <person name="Pedruzzi I."/>
            <person name="Priebe S."/>
            <person name="Groth M."/>
            <person name="Winkler R."/>
            <person name="Li W."/>
            <person name="Kniemeyer O."/>
            <person name="Schroeckh V."/>
            <person name="Hertweck C."/>
            <person name="Hube B."/>
            <person name="White T.C."/>
            <person name="Platzer M."/>
            <person name="Guthke R."/>
            <person name="Heitman J."/>
            <person name="Woestemeyer J."/>
            <person name="Zipfel P.F."/>
            <person name="Monod M."/>
            <person name="Brakhage A.A."/>
        </authorList>
    </citation>
    <scope>NUCLEOTIDE SEQUENCE [LARGE SCALE GENOMIC DNA]</scope>
    <source>
        <strain evidence="7">ATCC MYA-4681 / CBS 112371</strain>
    </source>
</reference>
<feature type="domain" description="O-methyltransferase C-terminal" evidence="4">
    <location>
        <begin position="299"/>
        <end position="445"/>
    </location>
</feature>
<dbReference type="InterPro" id="IPR016461">
    <property type="entry name" value="COMT-like"/>
</dbReference>
<dbReference type="SUPFAM" id="SSF46785">
    <property type="entry name" value="Winged helix' DNA-binding domain"/>
    <property type="match status" value="1"/>
</dbReference>
<evidence type="ECO:0000313" key="6">
    <source>
        <dbReference type="EMBL" id="EFE29757.1"/>
    </source>
</evidence>
<keyword evidence="7" id="KW-1185">Reference proteome</keyword>
<dbReference type="EMBL" id="ABSU01000034">
    <property type="protein sequence ID" value="EFE29757.1"/>
    <property type="molecule type" value="Genomic_DNA"/>
</dbReference>
<dbReference type="RefSeq" id="XP_003010397.1">
    <property type="nucleotide sequence ID" value="XM_003010351.1"/>
</dbReference>
<evidence type="ECO:0000256" key="2">
    <source>
        <dbReference type="ARBA" id="ARBA00022679"/>
    </source>
</evidence>
<dbReference type="GeneID" id="9525749"/>
<dbReference type="GO" id="GO:0008171">
    <property type="term" value="F:O-methyltransferase activity"/>
    <property type="evidence" value="ECO:0007669"/>
    <property type="project" value="InterPro"/>
</dbReference>
<keyword evidence="2" id="KW-0808">Transferase</keyword>
<dbReference type="InterPro" id="IPR036390">
    <property type="entry name" value="WH_DNA-bd_sf"/>
</dbReference>
<dbReference type="PROSITE" id="PS51683">
    <property type="entry name" value="SAM_OMT_II"/>
    <property type="match status" value="1"/>
</dbReference>
<dbReference type="GO" id="GO:0032259">
    <property type="term" value="P:methylation"/>
    <property type="evidence" value="ECO:0007669"/>
    <property type="project" value="UniProtKB-KW"/>
</dbReference>
<dbReference type="Proteomes" id="UP000008866">
    <property type="component" value="Unassembled WGS sequence"/>
</dbReference>
<dbReference type="SUPFAM" id="SSF53335">
    <property type="entry name" value="S-adenosyl-L-methionine-dependent methyltransferases"/>
    <property type="match status" value="1"/>
</dbReference>
<dbReference type="AlphaFoldDB" id="D4B3Q9"/>
<accession>D4B3Q9</accession>
<dbReference type="PANTHER" id="PTHR43712:SF2">
    <property type="entry name" value="O-METHYLTRANSFERASE CICE"/>
    <property type="match status" value="1"/>
</dbReference>
<proteinExistence type="predicted"/>
<dbReference type="InterPro" id="IPR029063">
    <property type="entry name" value="SAM-dependent_MTases_sf"/>
</dbReference>
<dbReference type="Gene3D" id="1.10.10.10">
    <property type="entry name" value="Winged helix-like DNA-binding domain superfamily/Winged helix DNA-binding domain"/>
    <property type="match status" value="1"/>
</dbReference>
<feature type="domain" description="O-methyltransferase dimerisation" evidence="5">
    <location>
        <begin position="135"/>
        <end position="211"/>
    </location>
</feature>
<dbReference type="PANTHER" id="PTHR43712">
    <property type="entry name" value="PUTATIVE (AFU_ORTHOLOGUE AFUA_4G14580)-RELATED"/>
    <property type="match status" value="1"/>
</dbReference>
<keyword evidence="3" id="KW-0949">S-adenosyl-L-methionine</keyword>
<evidence type="ECO:0000259" key="4">
    <source>
        <dbReference type="Pfam" id="PF00891"/>
    </source>
</evidence>
<evidence type="ECO:0000256" key="1">
    <source>
        <dbReference type="ARBA" id="ARBA00022603"/>
    </source>
</evidence>
<dbReference type="eggNOG" id="KOG3178">
    <property type="taxonomic scope" value="Eukaryota"/>
</dbReference>
<dbReference type="KEGG" id="abe:ARB_03098"/>
<evidence type="ECO:0000259" key="5">
    <source>
        <dbReference type="Pfam" id="PF08100"/>
    </source>
</evidence>
<keyword evidence="1" id="KW-0489">Methyltransferase</keyword>
<gene>
    <name evidence="6" type="ORF">ARB_03098</name>
</gene>
<dbReference type="HOGENOM" id="CLU_005533_12_2_1"/>
<dbReference type="InterPro" id="IPR036388">
    <property type="entry name" value="WH-like_DNA-bd_sf"/>
</dbReference>
<evidence type="ECO:0000313" key="7">
    <source>
        <dbReference type="Proteomes" id="UP000008866"/>
    </source>
</evidence>
<dbReference type="OMA" id="DHLFAYQ"/>
<evidence type="ECO:0000256" key="3">
    <source>
        <dbReference type="ARBA" id="ARBA00022691"/>
    </source>
</evidence>
<dbReference type="Pfam" id="PF08100">
    <property type="entry name" value="Dimerisation"/>
    <property type="match status" value="1"/>
</dbReference>
<organism evidence="6 7">
    <name type="scientific">Arthroderma benhamiae (strain ATCC MYA-4681 / CBS 112371)</name>
    <name type="common">Trichophyton mentagrophytes</name>
    <dbReference type="NCBI Taxonomy" id="663331"/>
    <lineage>
        <taxon>Eukaryota</taxon>
        <taxon>Fungi</taxon>
        <taxon>Dikarya</taxon>
        <taxon>Ascomycota</taxon>
        <taxon>Pezizomycotina</taxon>
        <taxon>Eurotiomycetes</taxon>
        <taxon>Eurotiomycetidae</taxon>
        <taxon>Onygenales</taxon>
        <taxon>Arthrodermataceae</taxon>
        <taxon>Trichophyton</taxon>
    </lineage>
</organism>